<proteinExistence type="predicted"/>
<accession>A0AAF0QA36</accession>
<reference evidence="2" key="1">
    <citation type="submission" date="2023-08" db="EMBL/GenBank/DDBJ databases">
        <title>A de novo genome assembly of Solanum verrucosum Schlechtendal, a Mexican diploid species geographically isolated from the other diploid A-genome species in potato relatives.</title>
        <authorList>
            <person name="Hosaka K."/>
        </authorList>
    </citation>
    <scope>NUCLEOTIDE SEQUENCE</scope>
    <source>
        <tissue evidence="2">Young leaves</tissue>
    </source>
</reference>
<protein>
    <submittedName>
        <fullName evidence="2">Uncharacterized protein</fullName>
    </submittedName>
</protein>
<evidence type="ECO:0000313" key="3">
    <source>
        <dbReference type="Proteomes" id="UP001234989"/>
    </source>
</evidence>
<keyword evidence="3" id="KW-1185">Reference proteome</keyword>
<sequence length="101" mass="11683">MEKYRYVPPHYRPRPKELAGSEGSRTRDILARIYNKVKGFDKVLKDLKNDFSNLSQTVTSHSVSIKQLETQLGQIVTHLNPRQEGTFPSDTILNHKNDFLE</sequence>
<organism evidence="2 3">
    <name type="scientific">Solanum verrucosum</name>
    <dbReference type="NCBI Taxonomy" id="315347"/>
    <lineage>
        <taxon>Eukaryota</taxon>
        <taxon>Viridiplantae</taxon>
        <taxon>Streptophyta</taxon>
        <taxon>Embryophyta</taxon>
        <taxon>Tracheophyta</taxon>
        <taxon>Spermatophyta</taxon>
        <taxon>Magnoliopsida</taxon>
        <taxon>eudicotyledons</taxon>
        <taxon>Gunneridae</taxon>
        <taxon>Pentapetalae</taxon>
        <taxon>asterids</taxon>
        <taxon>lamiids</taxon>
        <taxon>Solanales</taxon>
        <taxon>Solanaceae</taxon>
        <taxon>Solanoideae</taxon>
        <taxon>Solaneae</taxon>
        <taxon>Solanum</taxon>
    </lineage>
</organism>
<dbReference type="Proteomes" id="UP001234989">
    <property type="component" value="Chromosome 3"/>
</dbReference>
<gene>
    <name evidence="2" type="ORF">MTR67_012303</name>
</gene>
<evidence type="ECO:0000313" key="2">
    <source>
        <dbReference type="EMBL" id="WMV18918.1"/>
    </source>
</evidence>
<feature type="region of interest" description="Disordered" evidence="1">
    <location>
        <begin position="1"/>
        <end position="24"/>
    </location>
</feature>
<dbReference type="AlphaFoldDB" id="A0AAF0QA36"/>
<evidence type="ECO:0000256" key="1">
    <source>
        <dbReference type="SAM" id="MobiDB-lite"/>
    </source>
</evidence>
<name>A0AAF0QA36_SOLVR</name>
<feature type="compositionally biased region" description="Basic and acidic residues" evidence="1">
    <location>
        <begin position="14"/>
        <end position="24"/>
    </location>
</feature>
<dbReference type="EMBL" id="CP133614">
    <property type="protein sequence ID" value="WMV18918.1"/>
    <property type="molecule type" value="Genomic_DNA"/>
</dbReference>